<dbReference type="Proteomes" id="UP000641386">
    <property type="component" value="Unassembled WGS sequence"/>
</dbReference>
<dbReference type="EMBL" id="BNBC01000015">
    <property type="protein sequence ID" value="GHE77146.1"/>
    <property type="molecule type" value="Genomic_DNA"/>
</dbReference>
<reference evidence="3" key="2">
    <citation type="submission" date="2020-09" db="EMBL/GenBank/DDBJ databases">
        <authorList>
            <person name="Sun Q."/>
            <person name="Ohkuma M."/>
        </authorList>
    </citation>
    <scope>NUCLEOTIDE SEQUENCE</scope>
    <source>
        <strain evidence="3">JCM 3302</strain>
    </source>
</reference>
<keyword evidence="4" id="KW-1185">Reference proteome</keyword>
<name>A0A918ZYA1_9ACTN</name>
<organism evidence="3 4">
    <name type="scientific">Streptomyces spiralis</name>
    <dbReference type="NCBI Taxonomy" id="66376"/>
    <lineage>
        <taxon>Bacteria</taxon>
        <taxon>Bacillati</taxon>
        <taxon>Actinomycetota</taxon>
        <taxon>Actinomycetes</taxon>
        <taxon>Kitasatosporales</taxon>
        <taxon>Streptomycetaceae</taxon>
        <taxon>Streptomyces</taxon>
    </lineage>
</organism>
<gene>
    <name evidence="3" type="ORF">GCM10014715_35260</name>
</gene>
<dbReference type="AlphaFoldDB" id="A0A918ZYA1"/>
<evidence type="ECO:0000313" key="3">
    <source>
        <dbReference type="EMBL" id="GHE77146.1"/>
    </source>
</evidence>
<dbReference type="InterPro" id="IPR006311">
    <property type="entry name" value="TAT_signal"/>
</dbReference>
<feature type="signal peptide" evidence="2">
    <location>
        <begin position="1"/>
        <end position="27"/>
    </location>
</feature>
<evidence type="ECO:0000256" key="2">
    <source>
        <dbReference type="SAM" id="SignalP"/>
    </source>
</evidence>
<reference evidence="3" key="1">
    <citation type="journal article" date="2014" name="Int. J. Syst. Evol. Microbiol.">
        <title>Complete genome sequence of Corynebacterium casei LMG S-19264T (=DSM 44701T), isolated from a smear-ripened cheese.</title>
        <authorList>
            <consortium name="US DOE Joint Genome Institute (JGI-PGF)"/>
            <person name="Walter F."/>
            <person name="Albersmeier A."/>
            <person name="Kalinowski J."/>
            <person name="Ruckert C."/>
        </authorList>
    </citation>
    <scope>NUCLEOTIDE SEQUENCE</scope>
    <source>
        <strain evidence="3">JCM 3302</strain>
    </source>
</reference>
<feature type="chain" id="PRO_5038644978" evidence="2">
    <location>
        <begin position="28"/>
        <end position="88"/>
    </location>
</feature>
<dbReference type="PROSITE" id="PS51318">
    <property type="entry name" value="TAT"/>
    <property type="match status" value="1"/>
</dbReference>
<feature type="region of interest" description="Disordered" evidence="1">
    <location>
        <begin position="65"/>
        <end position="88"/>
    </location>
</feature>
<protein>
    <submittedName>
        <fullName evidence="3">Uncharacterized protein</fullName>
    </submittedName>
</protein>
<evidence type="ECO:0000256" key="1">
    <source>
        <dbReference type="SAM" id="MobiDB-lite"/>
    </source>
</evidence>
<comment type="caution">
    <text evidence="3">The sequence shown here is derived from an EMBL/GenBank/DDBJ whole genome shotgun (WGS) entry which is preliminary data.</text>
</comment>
<keyword evidence="2" id="KW-0732">Signal</keyword>
<accession>A0A918ZYA1</accession>
<evidence type="ECO:0000313" key="4">
    <source>
        <dbReference type="Proteomes" id="UP000641386"/>
    </source>
</evidence>
<proteinExistence type="predicted"/>
<sequence length="88" mass="9339">MGRPGLNRRQLLATAGGLAVAGSFGFAALGTGADALASGARTRVRYWHLFSGGQDRLAYHHYDAEDNGTAKPGLDRLVRSKDGRPTLE</sequence>
<feature type="compositionally biased region" description="Basic and acidic residues" evidence="1">
    <location>
        <begin position="73"/>
        <end position="88"/>
    </location>
</feature>